<protein>
    <submittedName>
        <fullName evidence="2">Uncharacterized protein</fullName>
    </submittedName>
</protein>
<evidence type="ECO:0000256" key="1">
    <source>
        <dbReference type="SAM" id="Phobius"/>
    </source>
</evidence>
<name>A0A238YJ42_9PROT</name>
<keyword evidence="3" id="KW-1185">Reference proteome</keyword>
<evidence type="ECO:0000313" key="2">
    <source>
        <dbReference type="EMBL" id="SNR70654.1"/>
    </source>
</evidence>
<gene>
    <name evidence="2" type="ORF">SAMN05192560_0614</name>
</gene>
<accession>A0A238YJ42</accession>
<dbReference type="OrthoDB" id="5773092at2"/>
<evidence type="ECO:0000313" key="3">
    <source>
        <dbReference type="Proteomes" id="UP000198305"/>
    </source>
</evidence>
<keyword evidence="1" id="KW-1133">Transmembrane helix</keyword>
<feature type="transmembrane region" description="Helical" evidence="1">
    <location>
        <begin position="48"/>
        <end position="70"/>
    </location>
</feature>
<keyword evidence="1" id="KW-0472">Membrane</keyword>
<dbReference type="EMBL" id="FZOA01000002">
    <property type="protein sequence ID" value="SNR70654.1"/>
    <property type="molecule type" value="Genomic_DNA"/>
</dbReference>
<proteinExistence type="predicted"/>
<keyword evidence="1" id="KW-0812">Transmembrane</keyword>
<sequence>MKTSIVVGVLLVILGAAALVYKGFSFTQEETVVQLGSLKATAEVEKDVVIPDVLGIAAIVAGIALVALGARKK</sequence>
<dbReference type="Proteomes" id="UP000198305">
    <property type="component" value="Unassembled WGS sequence"/>
</dbReference>
<organism evidence="2 3">
    <name type="scientific">Methylobacillus rhizosphaerae</name>
    <dbReference type="NCBI Taxonomy" id="551994"/>
    <lineage>
        <taxon>Bacteria</taxon>
        <taxon>Pseudomonadati</taxon>
        <taxon>Pseudomonadota</taxon>
        <taxon>Betaproteobacteria</taxon>
        <taxon>Nitrosomonadales</taxon>
        <taxon>Methylophilaceae</taxon>
        <taxon>Methylobacillus</taxon>
    </lineage>
</organism>
<dbReference type="AlphaFoldDB" id="A0A238YJ42"/>
<dbReference type="RefSeq" id="WP_089374759.1">
    <property type="nucleotide sequence ID" value="NZ_FZOA01000002.1"/>
</dbReference>
<reference evidence="3" key="1">
    <citation type="submission" date="2017-06" db="EMBL/GenBank/DDBJ databases">
        <authorList>
            <person name="Varghese N."/>
            <person name="Submissions S."/>
        </authorList>
    </citation>
    <scope>NUCLEOTIDE SEQUENCE [LARGE SCALE GENOMIC DNA]</scope>
    <source>
        <strain evidence="3">Ca-68</strain>
    </source>
</reference>